<name>A0A2T2X5I3_9FIRM</name>
<dbReference type="AlphaFoldDB" id="A0A2T2X5I3"/>
<dbReference type="PROSITE" id="PS51857">
    <property type="entry name" value="CSD_2"/>
    <property type="match status" value="1"/>
</dbReference>
<dbReference type="SUPFAM" id="SSF50249">
    <property type="entry name" value="Nucleic acid-binding proteins"/>
    <property type="match status" value="1"/>
</dbReference>
<proteinExistence type="predicted"/>
<dbReference type="InterPro" id="IPR002059">
    <property type="entry name" value="CSP_DNA-bd"/>
</dbReference>
<dbReference type="Gene3D" id="2.40.50.140">
    <property type="entry name" value="Nucleic acid-binding proteins"/>
    <property type="match status" value="1"/>
</dbReference>
<sequence length="63" mass="7208">MILDGQDGQHVFVHFSAIKPDLVRFPNGFRFLKKGQRVAFDLVETEAKDSQRFTAQNVEILSD</sequence>
<dbReference type="EMBL" id="PXYT01000014">
    <property type="protein sequence ID" value="PSR29708.1"/>
    <property type="molecule type" value="Genomic_DNA"/>
</dbReference>
<protein>
    <submittedName>
        <fullName evidence="2">Cold-shock protein</fullName>
    </submittedName>
</protein>
<organism evidence="2 3">
    <name type="scientific">Sulfobacillus benefaciens</name>
    <dbReference type="NCBI Taxonomy" id="453960"/>
    <lineage>
        <taxon>Bacteria</taxon>
        <taxon>Bacillati</taxon>
        <taxon>Bacillota</taxon>
        <taxon>Clostridia</taxon>
        <taxon>Eubacteriales</taxon>
        <taxon>Clostridiales Family XVII. Incertae Sedis</taxon>
        <taxon>Sulfobacillus</taxon>
    </lineage>
</organism>
<comment type="caution">
    <text evidence="2">The sequence shown here is derived from an EMBL/GenBank/DDBJ whole genome shotgun (WGS) entry which is preliminary data.</text>
</comment>
<feature type="domain" description="CSD" evidence="1">
    <location>
        <begin position="1"/>
        <end position="60"/>
    </location>
</feature>
<reference evidence="2 3" key="1">
    <citation type="journal article" date="2014" name="BMC Genomics">
        <title>Comparison of environmental and isolate Sulfobacillus genomes reveals diverse carbon, sulfur, nitrogen, and hydrogen metabolisms.</title>
        <authorList>
            <person name="Justice N.B."/>
            <person name="Norman A."/>
            <person name="Brown C.T."/>
            <person name="Singh A."/>
            <person name="Thomas B.C."/>
            <person name="Banfield J.F."/>
        </authorList>
    </citation>
    <scope>NUCLEOTIDE SEQUENCE [LARGE SCALE GENOMIC DNA]</scope>
    <source>
        <strain evidence="2">AMDSBA1</strain>
    </source>
</reference>
<dbReference type="GO" id="GO:0003676">
    <property type="term" value="F:nucleic acid binding"/>
    <property type="evidence" value="ECO:0007669"/>
    <property type="project" value="InterPro"/>
</dbReference>
<gene>
    <name evidence="2" type="ORF">C7B43_07925</name>
</gene>
<evidence type="ECO:0000313" key="2">
    <source>
        <dbReference type="EMBL" id="PSR29708.1"/>
    </source>
</evidence>
<dbReference type="InterPro" id="IPR012340">
    <property type="entry name" value="NA-bd_OB-fold"/>
</dbReference>
<dbReference type="Pfam" id="PF00313">
    <property type="entry name" value="CSD"/>
    <property type="match status" value="1"/>
</dbReference>
<evidence type="ECO:0000313" key="3">
    <source>
        <dbReference type="Proteomes" id="UP000242699"/>
    </source>
</evidence>
<evidence type="ECO:0000259" key="1">
    <source>
        <dbReference type="PROSITE" id="PS51857"/>
    </source>
</evidence>
<dbReference type="Proteomes" id="UP000242699">
    <property type="component" value="Unassembled WGS sequence"/>
</dbReference>
<accession>A0A2T2X5I3</accession>